<organism evidence="2 3">
    <name type="scientific">Amphilophus citrinellus</name>
    <name type="common">Midas cichlid</name>
    <name type="synonym">Cichlasoma citrinellum</name>
    <dbReference type="NCBI Taxonomy" id="61819"/>
    <lineage>
        <taxon>Eukaryota</taxon>
        <taxon>Metazoa</taxon>
        <taxon>Chordata</taxon>
        <taxon>Craniata</taxon>
        <taxon>Vertebrata</taxon>
        <taxon>Euteleostomi</taxon>
        <taxon>Actinopterygii</taxon>
        <taxon>Neopterygii</taxon>
        <taxon>Teleostei</taxon>
        <taxon>Neoteleostei</taxon>
        <taxon>Acanthomorphata</taxon>
        <taxon>Ovalentaria</taxon>
        <taxon>Cichlomorphae</taxon>
        <taxon>Cichliformes</taxon>
        <taxon>Cichlidae</taxon>
        <taxon>New World cichlids</taxon>
        <taxon>Cichlasomatinae</taxon>
        <taxon>Heroini</taxon>
        <taxon>Amphilophus</taxon>
    </lineage>
</organism>
<keyword evidence="1" id="KW-0812">Transmembrane</keyword>
<feature type="transmembrane region" description="Helical" evidence="1">
    <location>
        <begin position="20"/>
        <end position="41"/>
    </location>
</feature>
<evidence type="ECO:0000256" key="1">
    <source>
        <dbReference type="SAM" id="Phobius"/>
    </source>
</evidence>
<sequence length="104" mass="11846">MQDYDEVTAFLGQWGHFQQTVFFLLCSSVLPNGFAFSLVFLTDIPSHHCLVPDINMTQDWHQAIIPVVNGKLELSRCSRYRYIPGIYQSTIVSEISVFAFADIV</sequence>
<proteinExistence type="predicted"/>
<dbReference type="Proteomes" id="UP000261340">
    <property type="component" value="Unplaced"/>
</dbReference>
<dbReference type="Ensembl" id="ENSACIT00000020114.1">
    <property type="protein sequence ID" value="ENSACIP00000019592.1"/>
    <property type="gene ID" value="ENSACIG00000015251.1"/>
</dbReference>
<evidence type="ECO:0008006" key="4">
    <source>
        <dbReference type="Google" id="ProtNLM"/>
    </source>
</evidence>
<dbReference type="OMA" id="TISEMWR"/>
<keyword evidence="1" id="KW-0472">Membrane</keyword>
<reference evidence="2" key="1">
    <citation type="submission" date="2025-08" db="UniProtKB">
        <authorList>
            <consortium name="Ensembl"/>
        </authorList>
    </citation>
    <scope>IDENTIFICATION</scope>
</reference>
<reference evidence="2" key="2">
    <citation type="submission" date="2025-09" db="UniProtKB">
        <authorList>
            <consortium name="Ensembl"/>
        </authorList>
    </citation>
    <scope>IDENTIFICATION</scope>
</reference>
<evidence type="ECO:0000313" key="2">
    <source>
        <dbReference type="Ensembl" id="ENSACIP00000019592.1"/>
    </source>
</evidence>
<dbReference type="AlphaFoldDB" id="A0A3Q0S9P3"/>
<name>A0A3Q0S9P3_AMPCI</name>
<keyword evidence="3" id="KW-1185">Reference proteome</keyword>
<dbReference type="STRING" id="61819.ENSACIP00000019592"/>
<evidence type="ECO:0000313" key="3">
    <source>
        <dbReference type="Proteomes" id="UP000261340"/>
    </source>
</evidence>
<keyword evidence="1" id="KW-1133">Transmembrane helix</keyword>
<accession>A0A3Q0S9P3</accession>
<dbReference type="GeneTree" id="ENSGT00940000163251"/>
<protein>
    <recommendedName>
        <fullName evidence="4">Solute carrier family 22 member 5</fullName>
    </recommendedName>
</protein>